<dbReference type="PANTHER" id="PTHR21250">
    <property type="entry name" value="PRE-RRNA-PROCESSING PROTEIN TSR2 HOMOLOG"/>
    <property type="match status" value="1"/>
</dbReference>
<evidence type="ECO:0008006" key="6">
    <source>
        <dbReference type="Google" id="ProtNLM"/>
    </source>
</evidence>
<dbReference type="Proteomes" id="UP000807716">
    <property type="component" value="Unassembled WGS sequence"/>
</dbReference>
<feature type="compositionally biased region" description="Polar residues" evidence="3">
    <location>
        <begin position="118"/>
        <end position="127"/>
    </location>
</feature>
<proteinExistence type="inferred from homology"/>
<organism evidence="4 5">
    <name type="scientific">Actinomortierella ambigua</name>
    <dbReference type="NCBI Taxonomy" id="1343610"/>
    <lineage>
        <taxon>Eukaryota</taxon>
        <taxon>Fungi</taxon>
        <taxon>Fungi incertae sedis</taxon>
        <taxon>Mucoromycota</taxon>
        <taxon>Mortierellomycotina</taxon>
        <taxon>Mortierellomycetes</taxon>
        <taxon>Mortierellales</taxon>
        <taxon>Mortierellaceae</taxon>
        <taxon>Actinomortierella</taxon>
    </lineage>
</organism>
<evidence type="ECO:0000256" key="2">
    <source>
        <dbReference type="ARBA" id="ARBA00022552"/>
    </source>
</evidence>
<evidence type="ECO:0000313" key="5">
    <source>
        <dbReference type="Proteomes" id="UP000807716"/>
    </source>
</evidence>
<keyword evidence="5" id="KW-1185">Reference proteome</keyword>
<name>A0A9P6PSZ6_9FUNG</name>
<accession>A0A9P6PSZ6</accession>
<protein>
    <recommendedName>
        <fullName evidence="6">Pre-rRNA-processing protein TSR2</fullName>
    </recommendedName>
</protein>
<dbReference type="EMBL" id="JAAAJB010000692">
    <property type="protein sequence ID" value="KAG0252071.1"/>
    <property type="molecule type" value="Genomic_DNA"/>
</dbReference>
<keyword evidence="2" id="KW-0698">rRNA processing</keyword>
<dbReference type="OrthoDB" id="263560at2759"/>
<dbReference type="Pfam" id="PF10273">
    <property type="entry name" value="WGG"/>
    <property type="match status" value="1"/>
</dbReference>
<dbReference type="InterPro" id="IPR019398">
    <property type="entry name" value="Pre-rRNA_process_TSR2"/>
</dbReference>
<comment type="caution">
    <text evidence="4">The sequence shown here is derived from an EMBL/GenBank/DDBJ whole genome shotgun (WGS) entry which is preliminary data.</text>
</comment>
<gene>
    <name evidence="4" type="ORF">DFQ27_008298</name>
</gene>
<evidence type="ECO:0000256" key="1">
    <source>
        <dbReference type="ARBA" id="ARBA00006524"/>
    </source>
</evidence>
<reference evidence="4" key="1">
    <citation type="journal article" date="2020" name="Fungal Divers.">
        <title>Resolving the Mortierellaceae phylogeny through synthesis of multi-gene phylogenetics and phylogenomics.</title>
        <authorList>
            <person name="Vandepol N."/>
            <person name="Liber J."/>
            <person name="Desiro A."/>
            <person name="Na H."/>
            <person name="Kennedy M."/>
            <person name="Barry K."/>
            <person name="Grigoriev I.V."/>
            <person name="Miller A.N."/>
            <person name="O'Donnell K."/>
            <person name="Stajich J.E."/>
            <person name="Bonito G."/>
        </authorList>
    </citation>
    <scope>NUCLEOTIDE SEQUENCE</scope>
    <source>
        <strain evidence="4">BC1065</strain>
    </source>
</reference>
<dbReference type="GO" id="GO:0006364">
    <property type="term" value="P:rRNA processing"/>
    <property type="evidence" value="ECO:0007669"/>
    <property type="project" value="UniProtKB-KW"/>
</dbReference>
<evidence type="ECO:0000313" key="4">
    <source>
        <dbReference type="EMBL" id="KAG0252071.1"/>
    </source>
</evidence>
<evidence type="ECO:0000256" key="3">
    <source>
        <dbReference type="SAM" id="MobiDB-lite"/>
    </source>
</evidence>
<comment type="similarity">
    <text evidence="1">Belongs to the TSR2 family.</text>
</comment>
<feature type="compositionally biased region" description="Acidic residues" evidence="3">
    <location>
        <begin position="132"/>
        <end position="159"/>
    </location>
</feature>
<dbReference type="AlphaFoldDB" id="A0A9P6PSZ6"/>
<sequence>MAQPHPNQVAFREGVEYLFHSWTALKLAVDGEWGGHDSAEKRDWFIDTIVDYFGEKGKNIDMFDLEDILLQIMNDEFSIMLEDKSEQHIAKILEQLFLECTHGKYDLVQTLKQDSQKISGAYQSSRGKNGDGDDEEDDSSDDDDDGEEDEEGGSMDVDEAGASGSTPRREKPEPQIDEDGFETVTKGRRRR</sequence>
<feature type="region of interest" description="Disordered" evidence="3">
    <location>
        <begin position="118"/>
        <end position="191"/>
    </location>
</feature>